<feature type="non-terminal residue" evidence="1">
    <location>
        <position position="230"/>
    </location>
</feature>
<accession>A0AAI9AFZ9</accession>
<dbReference type="EMBL" id="ABCJ01000017">
    <property type="protein sequence ID" value="EDM22915.1"/>
    <property type="molecule type" value="Genomic_DNA"/>
</dbReference>
<evidence type="ECO:0000313" key="1">
    <source>
        <dbReference type="EMBL" id="EDM22915.1"/>
    </source>
</evidence>
<reference evidence="1 2" key="1">
    <citation type="journal article" date="2011" name="Stand. Genomic Sci.">
        <title>Draft genome sequence of Caminibacter mediatlanticus strain TB-2, an epsilonproteobacterium isolated from a deep-sea hydrothermal vent.</title>
        <authorList>
            <person name="Giovannelli D."/>
            <person name="Ferriera S."/>
            <person name="Johnson J."/>
            <person name="Kravitz S."/>
            <person name="Perez-Rodriguez I."/>
            <person name="Ricci J."/>
            <person name="O'Brien C."/>
            <person name="Voordeckers J.W."/>
            <person name="Bini E."/>
            <person name="Vetriani C."/>
        </authorList>
    </citation>
    <scope>NUCLEOTIDE SEQUENCE [LARGE SCALE GENOMIC DNA]</scope>
    <source>
        <strain evidence="1 2">TB-2</strain>
    </source>
</reference>
<sequence>MNLSVKDLAALKTFKNQFDKRFKGKEVEQVFKEFISKEKINDICKNSAEAWESIQNNQKIQVEKNNKTYYLFNYFNNIYPFFYRSNYSLVNDDLFLKKYGEDIYKSLGSYALQNQTKLKKICNLSNKDNIEVLLKALPNELRKNISVVQNSSFSIKRNVISDSDIVGTLKNIKLYEKFNKYLNQPDYLLKKEIDKEVSYYINLGDNYYLKDINKNNKEVLQYFNYKTSNI</sequence>
<evidence type="ECO:0000313" key="2">
    <source>
        <dbReference type="Proteomes" id="UP000003288"/>
    </source>
</evidence>
<proteinExistence type="predicted"/>
<dbReference type="RefSeq" id="WP_007475737.1">
    <property type="nucleotide sequence ID" value="NZ_ABCJ01000017.1"/>
</dbReference>
<comment type="caution">
    <text evidence="1">The sequence shown here is derived from an EMBL/GenBank/DDBJ whole genome shotgun (WGS) entry which is preliminary data.</text>
</comment>
<protein>
    <submittedName>
        <fullName evidence="1">Uncharacterized protein</fullName>
    </submittedName>
</protein>
<dbReference type="AlphaFoldDB" id="A0AAI9AFZ9"/>
<gene>
    <name evidence="1" type="ORF">CMTB2_05487</name>
</gene>
<organism evidence="1 2">
    <name type="scientific">Caminibacter mediatlanticus TB-2</name>
    <dbReference type="NCBI Taxonomy" id="391592"/>
    <lineage>
        <taxon>Bacteria</taxon>
        <taxon>Pseudomonadati</taxon>
        <taxon>Campylobacterota</taxon>
        <taxon>Epsilonproteobacteria</taxon>
        <taxon>Nautiliales</taxon>
        <taxon>Nautiliaceae</taxon>
        <taxon>Caminibacter</taxon>
    </lineage>
</organism>
<dbReference type="Proteomes" id="UP000003288">
    <property type="component" value="Unassembled WGS sequence"/>
</dbReference>
<name>A0AAI9AFZ9_9BACT</name>